<dbReference type="InterPro" id="IPR036839">
    <property type="entry name" value="MptD_sf"/>
</dbReference>
<sequence>MEKLAENFSFSGMTNREHAIFEVGIKLAALFHQLIGAPIKNDDEVMKKIADGLKESISCQPFVKRVDCEIKKIKEGMTQTYTKQHEFDYTYIQGRNLVAEVEVQYEDWIAIGKVEWISDLNYPLMYVREVRQV</sequence>
<dbReference type="AlphaFoldDB" id="A0A5B9DAX2"/>
<evidence type="ECO:0000313" key="3">
    <source>
        <dbReference type="Proteomes" id="UP000321408"/>
    </source>
</evidence>
<dbReference type="GeneID" id="41329798"/>
<dbReference type="SUPFAM" id="SSF143560">
    <property type="entry name" value="MK0786-like"/>
    <property type="match status" value="1"/>
</dbReference>
<reference evidence="2 3" key="2">
    <citation type="journal article" date="2024" name="Int. J. Syst. Evol. Microbiol.">
        <title>Promethearchaeum syntrophicum gen. nov., sp. nov., an anaerobic, obligately syntrophic archaeon, the first isolate of the lineage 'Asgard' archaea, and proposal of the new archaeal phylum Promethearchaeota phyl. nov. and kingdom Promethearchaeati regn. nov.</title>
        <authorList>
            <person name="Imachi H."/>
            <person name="Nobu M.K."/>
            <person name="Kato S."/>
            <person name="Takaki Y."/>
            <person name="Miyazaki M."/>
            <person name="Miyata M."/>
            <person name="Ogawara M."/>
            <person name="Saito Y."/>
            <person name="Sakai S."/>
            <person name="Tahara Y.O."/>
            <person name="Takano Y."/>
            <person name="Tasumi E."/>
            <person name="Uematsu K."/>
            <person name="Yoshimura T."/>
            <person name="Itoh T."/>
            <person name="Ohkuma M."/>
            <person name="Takai K."/>
        </authorList>
    </citation>
    <scope>NUCLEOTIDE SEQUENCE [LARGE SCALE GENOMIC DNA]</scope>
    <source>
        <strain evidence="2 3">MK-D1</strain>
    </source>
</reference>
<organism evidence="2 3">
    <name type="scientific">Promethearchaeum syntrophicum</name>
    <dbReference type="NCBI Taxonomy" id="2594042"/>
    <lineage>
        <taxon>Archaea</taxon>
        <taxon>Promethearchaeati</taxon>
        <taxon>Promethearchaeota</taxon>
        <taxon>Promethearchaeia</taxon>
        <taxon>Promethearchaeales</taxon>
        <taxon>Promethearchaeaceae</taxon>
        <taxon>Promethearchaeum</taxon>
    </lineage>
</organism>
<dbReference type="Pfam" id="PF04038">
    <property type="entry name" value="DHNA"/>
    <property type="match status" value="1"/>
</dbReference>
<evidence type="ECO:0000313" key="2">
    <source>
        <dbReference type="EMBL" id="QEE15977.1"/>
    </source>
</evidence>
<keyword evidence="3" id="KW-1185">Reference proteome</keyword>
<dbReference type="EMBL" id="CP042905">
    <property type="protein sequence ID" value="QEE15977.1"/>
    <property type="molecule type" value="Genomic_DNA"/>
</dbReference>
<dbReference type="Proteomes" id="UP000321408">
    <property type="component" value="Chromosome"/>
</dbReference>
<dbReference type="Gene3D" id="3.30.1300.20">
    <property type="entry name" value="7,8-dihydroneopterin aldolase (MptD)"/>
    <property type="match status" value="1"/>
</dbReference>
<dbReference type="KEGG" id="psyt:DSAG12_01805"/>
<reference evidence="2 3" key="1">
    <citation type="journal article" date="2020" name="Nature">
        <title>Isolation of an archaeon at the prokaryote-eukaryote interface.</title>
        <authorList>
            <person name="Imachi H."/>
            <person name="Nobu M.K."/>
            <person name="Nakahara N."/>
            <person name="Morono Y."/>
            <person name="Ogawara M."/>
            <person name="Takaki Y."/>
            <person name="Takano Y."/>
            <person name="Uematsu K."/>
            <person name="Ikuta T."/>
            <person name="Ito M."/>
            <person name="Matsui Y."/>
            <person name="Miyazaki M."/>
            <person name="Murata K."/>
            <person name="Saito Y."/>
            <person name="Sakai S."/>
            <person name="Song C."/>
            <person name="Tasumi E."/>
            <person name="Yamanaka Y."/>
            <person name="Yamaguchi T."/>
            <person name="Kamagata Y."/>
            <person name="Tamaki H."/>
            <person name="Takai K."/>
        </authorList>
    </citation>
    <scope>NUCLEOTIDE SEQUENCE [LARGE SCALE GENOMIC DNA]</scope>
    <source>
        <strain evidence="2 3">MK-D1</strain>
    </source>
</reference>
<proteinExistence type="predicted"/>
<gene>
    <name evidence="2" type="ORF">DSAG12_01805</name>
</gene>
<dbReference type="RefSeq" id="WP_147662872.1">
    <property type="nucleotide sequence ID" value="NZ_CP042905.2"/>
</dbReference>
<name>A0A5B9DAX2_9ARCH</name>
<dbReference type="InterPro" id="IPR007181">
    <property type="entry name" value="MtpD_C"/>
</dbReference>
<dbReference type="GO" id="GO:0004150">
    <property type="term" value="F:dihydroneopterin aldolase activity"/>
    <property type="evidence" value="ECO:0007669"/>
    <property type="project" value="UniProtKB-EC"/>
</dbReference>
<accession>A0A5B9DAX2</accession>
<feature type="domain" description="Dihydroneopterin aldolase MtpD C-terminal" evidence="1">
    <location>
        <begin position="14"/>
        <end position="127"/>
    </location>
</feature>
<evidence type="ECO:0000259" key="1">
    <source>
        <dbReference type="Pfam" id="PF04038"/>
    </source>
</evidence>
<protein>
    <submittedName>
        <fullName evidence="2">Dihydroneopterin aldolase family protein</fullName>
    </submittedName>
</protein>
<dbReference type="OrthoDB" id="132689at2157"/>